<dbReference type="HOGENOM" id="CLU_2847171_0_0_5"/>
<evidence type="ECO:0000313" key="1">
    <source>
        <dbReference type="EMBL" id="EPX87769.1"/>
    </source>
</evidence>
<dbReference type="AlphaFoldDB" id="S9SMW2"/>
<sequence>MCADAGLSPDHLIARALGGAHSTGDFPLTLGNALTRNLRRLYEAAPPALRAVRARPRRGTSATSR</sequence>
<dbReference type="STRING" id="1123069.ruthe_00172"/>
<keyword evidence="2" id="KW-1185">Reference proteome</keyword>
<protein>
    <submittedName>
        <fullName evidence="1">Uncharacterized protein</fullName>
    </submittedName>
</protein>
<reference evidence="1 2" key="1">
    <citation type="journal article" date="2013" name="Stand. Genomic Sci.">
        <title>Genome sequence of the reddish-pigmented Rubellimicrobium thermophilum type strain (DSM 16684(T)), a member of the Roseobacter clade.</title>
        <authorList>
            <person name="Fiebig A."/>
            <person name="Riedel T."/>
            <person name="Gronow S."/>
            <person name="Petersen J."/>
            <person name="Klenk H.P."/>
            <person name="Goker M."/>
        </authorList>
    </citation>
    <scope>NUCLEOTIDE SEQUENCE [LARGE SCALE GENOMIC DNA]</scope>
    <source>
        <strain evidence="1 2">DSM 16684</strain>
    </source>
</reference>
<dbReference type="EMBL" id="AOLV01000002">
    <property type="protein sequence ID" value="EPX87769.1"/>
    <property type="molecule type" value="Genomic_DNA"/>
</dbReference>
<organism evidence="1 2">
    <name type="scientific">Rubellimicrobium thermophilum DSM 16684</name>
    <dbReference type="NCBI Taxonomy" id="1123069"/>
    <lineage>
        <taxon>Bacteria</taxon>
        <taxon>Pseudomonadati</taxon>
        <taxon>Pseudomonadota</taxon>
        <taxon>Alphaproteobacteria</taxon>
        <taxon>Rhodobacterales</taxon>
        <taxon>Roseobacteraceae</taxon>
        <taxon>Rubellimicrobium</taxon>
    </lineage>
</organism>
<comment type="caution">
    <text evidence="1">The sequence shown here is derived from an EMBL/GenBank/DDBJ whole genome shotgun (WGS) entry which is preliminary data.</text>
</comment>
<name>S9SMW2_9RHOB</name>
<dbReference type="Proteomes" id="UP000015346">
    <property type="component" value="Unassembled WGS sequence"/>
</dbReference>
<proteinExistence type="predicted"/>
<accession>S9SMW2</accession>
<evidence type="ECO:0000313" key="2">
    <source>
        <dbReference type="Proteomes" id="UP000015346"/>
    </source>
</evidence>
<gene>
    <name evidence="1" type="ORF">ruthe_00172</name>
</gene>